<evidence type="ECO:0000313" key="4">
    <source>
        <dbReference type="Proteomes" id="UP000601435"/>
    </source>
</evidence>
<dbReference type="PROSITE" id="PS50076">
    <property type="entry name" value="DNAJ_2"/>
    <property type="match status" value="1"/>
</dbReference>
<feature type="region of interest" description="Disordered" evidence="1">
    <location>
        <begin position="191"/>
        <end position="210"/>
    </location>
</feature>
<dbReference type="PANTHER" id="PTHR43908:SF3">
    <property type="entry name" value="AT29763P-RELATED"/>
    <property type="match status" value="1"/>
</dbReference>
<dbReference type="CDD" id="cd06257">
    <property type="entry name" value="DnaJ"/>
    <property type="match status" value="1"/>
</dbReference>
<dbReference type="Pfam" id="PF00226">
    <property type="entry name" value="DnaJ"/>
    <property type="match status" value="1"/>
</dbReference>
<dbReference type="OrthoDB" id="342454at2759"/>
<evidence type="ECO:0000256" key="1">
    <source>
        <dbReference type="SAM" id="MobiDB-lite"/>
    </source>
</evidence>
<dbReference type="InterPro" id="IPR001623">
    <property type="entry name" value="DnaJ_domain"/>
</dbReference>
<dbReference type="SMART" id="SM00271">
    <property type="entry name" value="DnaJ"/>
    <property type="match status" value="1"/>
</dbReference>
<dbReference type="EMBL" id="CAJNJA010048164">
    <property type="protein sequence ID" value="CAE7829362.1"/>
    <property type="molecule type" value="Genomic_DNA"/>
</dbReference>
<evidence type="ECO:0000259" key="2">
    <source>
        <dbReference type="PROSITE" id="PS50076"/>
    </source>
</evidence>
<keyword evidence="4" id="KW-1185">Reference proteome</keyword>
<protein>
    <submittedName>
        <fullName evidence="3">DNAJC14 protein</fullName>
    </submittedName>
</protein>
<dbReference type="GO" id="GO:0005789">
    <property type="term" value="C:endoplasmic reticulum membrane"/>
    <property type="evidence" value="ECO:0007669"/>
    <property type="project" value="TreeGrafter"/>
</dbReference>
<reference evidence="3" key="1">
    <citation type="submission" date="2021-02" db="EMBL/GenBank/DDBJ databases">
        <authorList>
            <person name="Dougan E. K."/>
            <person name="Rhodes N."/>
            <person name="Thang M."/>
            <person name="Chan C."/>
        </authorList>
    </citation>
    <scope>NUCLEOTIDE SEQUENCE</scope>
</reference>
<feature type="domain" description="J" evidence="2">
    <location>
        <begin position="22"/>
        <end position="88"/>
    </location>
</feature>
<gene>
    <name evidence="3" type="primary">DNAJC14</name>
    <name evidence="3" type="ORF">SNEC2469_LOCUS24786</name>
</gene>
<feature type="compositionally biased region" description="Basic and acidic residues" evidence="1">
    <location>
        <begin position="83"/>
        <end position="94"/>
    </location>
</feature>
<dbReference type="GO" id="GO:0071218">
    <property type="term" value="P:cellular response to misfolded protein"/>
    <property type="evidence" value="ECO:0007669"/>
    <property type="project" value="TreeGrafter"/>
</dbReference>
<organism evidence="3 4">
    <name type="scientific">Symbiodinium necroappetens</name>
    <dbReference type="NCBI Taxonomy" id="1628268"/>
    <lineage>
        <taxon>Eukaryota</taxon>
        <taxon>Sar</taxon>
        <taxon>Alveolata</taxon>
        <taxon>Dinophyceae</taxon>
        <taxon>Suessiales</taxon>
        <taxon>Symbiodiniaceae</taxon>
        <taxon>Symbiodinium</taxon>
    </lineage>
</organism>
<dbReference type="AlphaFoldDB" id="A0A812ZHW3"/>
<evidence type="ECO:0000313" key="3">
    <source>
        <dbReference type="EMBL" id="CAE7829362.1"/>
    </source>
</evidence>
<dbReference type="SUPFAM" id="SSF46565">
    <property type="entry name" value="Chaperone J-domain"/>
    <property type="match status" value="1"/>
</dbReference>
<sequence length="210" mass="23192">MAATPAGEVAEAIRRALRPKASAFERLGLPAAVCEAVVVRRAYRTAALLIHPDKCTHPDAKLAFQRLSEAFDSLSGPDGQQEQLDRSRGGRRDWPGPPYQRGGGYDRPDKPAPPGCWAEPFGEQRCGREFEEEVDERGPRGGKSWWDAGFSEFEQRLRAREAEEVRKEAVDAAVQRGEDSLDAYMSLLEEELAKGPSERGTKRATPEAQG</sequence>
<dbReference type="PANTHER" id="PTHR43908">
    <property type="entry name" value="AT29763P-RELATED"/>
    <property type="match status" value="1"/>
</dbReference>
<name>A0A812ZHW3_9DINO</name>
<dbReference type="InterPro" id="IPR051100">
    <property type="entry name" value="DnaJ_subfamily_B/C"/>
</dbReference>
<comment type="caution">
    <text evidence="3">The sequence shown here is derived from an EMBL/GenBank/DDBJ whole genome shotgun (WGS) entry which is preliminary data.</text>
</comment>
<proteinExistence type="predicted"/>
<dbReference type="Proteomes" id="UP000601435">
    <property type="component" value="Unassembled WGS sequence"/>
</dbReference>
<accession>A0A812ZHW3</accession>
<dbReference type="GO" id="GO:0030544">
    <property type="term" value="F:Hsp70 protein binding"/>
    <property type="evidence" value="ECO:0007669"/>
    <property type="project" value="TreeGrafter"/>
</dbReference>
<dbReference type="Gene3D" id="1.10.287.110">
    <property type="entry name" value="DnaJ domain"/>
    <property type="match status" value="1"/>
</dbReference>
<feature type="region of interest" description="Disordered" evidence="1">
    <location>
        <begin position="72"/>
        <end position="123"/>
    </location>
</feature>
<dbReference type="InterPro" id="IPR036869">
    <property type="entry name" value="J_dom_sf"/>
</dbReference>